<dbReference type="Proteomes" id="UP000274756">
    <property type="component" value="Unassembled WGS sequence"/>
</dbReference>
<sequence>MSFCDLYESCFKSISIIRIVDSNKDLNNSDDGELTVLDNVISTSKYILFYLLSANSERAKELVLPIKQFLQCRQENGTTNNTKSPPTRLRRFFGVGKKKHKKMKTVEEQKEISVIIFDVDSSDDNQQQVIDECGWYILAPMSPMTKSRFLRALRYCSTPSLIVVDSTSRQIITTDGRRLLQEDSKGNNFPWWNPTADELFQGTVLKNVIETDGSRNVSKIEYKDLEPVVKGIYFGAFWCPPCRMFTRQLLSCYESLKAASIPFEIFFCSFDRQKYFKTSVDFRSRESFDQHFSTMPWLAFDFNPSKLTLFTRLYNVNGIPALLILDEKNCVITRHGRNSMLNDPQGKNFPWGPQSIYELNEYTLCRLRDEPSLILFTEGSPEDVNFSIEVLKLTAEALYAERNESLKRSASKDNESQDENGDGSDSANFTHSSNSVESVASSDIGLPLWSDPLQMFYTGDDPVCDLILEGLGLADAELPLIIIVDVIVSRMVICTKPDVSSEIVANFVADYRGGKLEMVPLPSSCQSSPLQVGGIPIRAIHQALGIGNSPSQNSINNENTSVQVI</sequence>
<accession>A0A158Q456</accession>
<dbReference type="Proteomes" id="UP000038040">
    <property type="component" value="Unplaced"/>
</dbReference>
<name>A0A158Q456_DRAME</name>
<evidence type="ECO:0000313" key="4">
    <source>
        <dbReference type="Proteomes" id="UP000038040"/>
    </source>
</evidence>
<protein>
    <submittedName>
        <fullName evidence="6">Thioredoxin-like_fold domain-containing protein</fullName>
    </submittedName>
</protein>
<feature type="domain" description="Thioredoxin-like fold" evidence="2">
    <location>
        <begin position="231"/>
        <end position="329"/>
    </location>
</feature>
<gene>
    <name evidence="3" type="ORF">DME_LOCUS432</name>
</gene>
<dbReference type="InterPro" id="IPR036249">
    <property type="entry name" value="Thioredoxin-like_sf"/>
</dbReference>
<keyword evidence="5" id="KW-1185">Reference proteome</keyword>
<dbReference type="AlphaFoldDB" id="A0A158Q456"/>
<evidence type="ECO:0000259" key="2">
    <source>
        <dbReference type="Pfam" id="PF13905"/>
    </source>
</evidence>
<dbReference type="GO" id="GO:0030178">
    <property type="term" value="P:negative regulation of Wnt signaling pathway"/>
    <property type="evidence" value="ECO:0007669"/>
    <property type="project" value="TreeGrafter"/>
</dbReference>
<dbReference type="STRING" id="318479.A0A158Q456"/>
<feature type="compositionally biased region" description="Basic and acidic residues" evidence="1">
    <location>
        <begin position="406"/>
        <end position="415"/>
    </location>
</feature>
<dbReference type="EMBL" id="UYYG01000003">
    <property type="protein sequence ID" value="VDN50459.1"/>
    <property type="molecule type" value="Genomic_DNA"/>
</dbReference>
<dbReference type="SUPFAM" id="SSF52833">
    <property type="entry name" value="Thioredoxin-like"/>
    <property type="match status" value="1"/>
</dbReference>
<dbReference type="GO" id="GO:0004791">
    <property type="term" value="F:thioredoxin-disulfide reductase (NADPH) activity"/>
    <property type="evidence" value="ECO:0007669"/>
    <property type="project" value="TreeGrafter"/>
</dbReference>
<proteinExistence type="predicted"/>
<feature type="region of interest" description="Disordered" evidence="1">
    <location>
        <begin position="406"/>
        <end position="432"/>
    </location>
</feature>
<dbReference type="GO" id="GO:0005634">
    <property type="term" value="C:nucleus"/>
    <property type="evidence" value="ECO:0007669"/>
    <property type="project" value="TreeGrafter"/>
</dbReference>
<dbReference type="InterPro" id="IPR012336">
    <property type="entry name" value="Thioredoxin-like_fold"/>
</dbReference>
<dbReference type="OrthoDB" id="189920at2759"/>
<dbReference type="WBParaSite" id="DME_0000406801-mRNA-1">
    <property type="protein sequence ID" value="DME_0000406801-mRNA-1"/>
    <property type="gene ID" value="DME_0000406801"/>
</dbReference>
<evidence type="ECO:0000313" key="5">
    <source>
        <dbReference type="Proteomes" id="UP000274756"/>
    </source>
</evidence>
<reference evidence="6" key="1">
    <citation type="submission" date="2016-04" db="UniProtKB">
        <authorList>
            <consortium name="WormBaseParasite"/>
        </authorList>
    </citation>
    <scope>IDENTIFICATION</scope>
</reference>
<reference evidence="3 5" key="2">
    <citation type="submission" date="2018-11" db="EMBL/GenBank/DDBJ databases">
        <authorList>
            <consortium name="Pathogen Informatics"/>
        </authorList>
    </citation>
    <scope>NUCLEOTIDE SEQUENCE [LARGE SCALE GENOMIC DNA]</scope>
</reference>
<evidence type="ECO:0000256" key="1">
    <source>
        <dbReference type="SAM" id="MobiDB-lite"/>
    </source>
</evidence>
<organism evidence="4 6">
    <name type="scientific">Dracunculus medinensis</name>
    <name type="common">Guinea worm</name>
    <dbReference type="NCBI Taxonomy" id="318479"/>
    <lineage>
        <taxon>Eukaryota</taxon>
        <taxon>Metazoa</taxon>
        <taxon>Ecdysozoa</taxon>
        <taxon>Nematoda</taxon>
        <taxon>Chromadorea</taxon>
        <taxon>Rhabditida</taxon>
        <taxon>Spirurina</taxon>
        <taxon>Dracunculoidea</taxon>
        <taxon>Dracunculidae</taxon>
        <taxon>Dracunculus</taxon>
    </lineage>
</organism>
<dbReference type="Gene3D" id="3.40.30.10">
    <property type="entry name" value="Glutaredoxin"/>
    <property type="match status" value="2"/>
</dbReference>
<dbReference type="PANTHER" id="PTHR46472">
    <property type="entry name" value="NUCLEOREDOXIN"/>
    <property type="match status" value="1"/>
</dbReference>
<dbReference type="Pfam" id="PF13905">
    <property type="entry name" value="Thioredoxin_8"/>
    <property type="match status" value="1"/>
</dbReference>
<evidence type="ECO:0000313" key="3">
    <source>
        <dbReference type="EMBL" id="VDN50459.1"/>
    </source>
</evidence>
<dbReference type="PANTHER" id="PTHR46472:SF1">
    <property type="entry name" value="NUCLEOREDOXIN"/>
    <property type="match status" value="1"/>
</dbReference>
<dbReference type="GO" id="GO:0031397">
    <property type="term" value="P:negative regulation of protein ubiquitination"/>
    <property type="evidence" value="ECO:0007669"/>
    <property type="project" value="TreeGrafter"/>
</dbReference>
<evidence type="ECO:0000313" key="6">
    <source>
        <dbReference type="WBParaSite" id="DME_0000406801-mRNA-1"/>
    </source>
</evidence>